<feature type="chain" id="PRO_5045181071" evidence="1">
    <location>
        <begin position="32"/>
        <end position="306"/>
    </location>
</feature>
<gene>
    <name evidence="2" type="ORF">ACFPIJ_58000</name>
</gene>
<proteinExistence type="predicted"/>
<reference evidence="3" key="1">
    <citation type="journal article" date="2019" name="Int. J. Syst. Evol. Microbiol.">
        <title>The Global Catalogue of Microorganisms (GCM) 10K type strain sequencing project: providing services to taxonomists for standard genome sequencing and annotation.</title>
        <authorList>
            <consortium name="The Broad Institute Genomics Platform"/>
            <consortium name="The Broad Institute Genome Sequencing Center for Infectious Disease"/>
            <person name="Wu L."/>
            <person name="Ma J."/>
        </authorList>
    </citation>
    <scope>NUCLEOTIDE SEQUENCE [LARGE SCALE GENOMIC DNA]</scope>
    <source>
        <strain evidence="3">CGMCC 4.7152</strain>
    </source>
</reference>
<keyword evidence="1" id="KW-0732">Signal</keyword>
<feature type="signal peptide" evidence="1">
    <location>
        <begin position="1"/>
        <end position="31"/>
    </location>
</feature>
<protein>
    <submittedName>
        <fullName evidence="2">Uncharacterized protein</fullName>
    </submittedName>
</protein>
<comment type="caution">
    <text evidence="2">The sequence shown here is derived from an EMBL/GenBank/DDBJ whole genome shotgun (WGS) entry which is preliminary data.</text>
</comment>
<evidence type="ECO:0000313" key="2">
    <source>
        <dbReference type="EMBL" id="MFC5007492.1"/>
    </source>
</evidence>
<dbReference type="Proteomes" id="UP001595912">
    <property type="component" value="Unassembled WGS sequence"/>
</dbReference>
<evidence type="ECO:0000313" key="3">
    <source>
        <dbReference type="Proteomes" id="UP001595912"/>
    </source>
</evidence>
<organism evidence="2 3">
    <name type="scientific">Dactylosporangium cerinum</name>
    <dbReference type="NCBI Taxonomy" id="1434730"/>
    <lineage>
        <taxon>Bacteria</taxon>
        <taxon>Bacillati</taxon>
        <taxon>Actinomycetota</taxon>
        <taxon>Actinomycetes</taxon>
        <taxon>Micromonosporales</taxon>
        <taxon>Micromonosporaceae</taxon>
        <taxon>Dactylosporangium</taxon>
    </lineage>
</organism>
<evidence type="ECO:0000256" key="1">
    <source>
        <dbReference type="SAM" id="SignalP"/>
    </source>
</evidence>
<sequence length="306" mass="31431">MTTALTRIAVAASVGLMLVPVAGLTTGRTTAADAGSTLVPTWRGRAPFASTAPAGGTPQGALLDIAQHAQPAASDRHAGSASCLHLRRWTRTPGLRVIETTSILLVNPDGSGLLWQQRTSDPDALPTVTQYAAGDLSGPIGEPIPADAVRLADAVTAATPPGSGSAPVVAVLLDLVSVRTLDRVHRAAVIRVLAMLPGVELLGQSPRHDSGVLEFQFSDASGNPINVDIDPDTAEILGYQLGGHTNLQSSTTTLIQRRTRCACPPAPQAGFMSAVLRTGVPPSAGCVVPPGGPYFHPADTVQGPRP</sequence>
<dbReference type="EMBL" id="JBHSIU010000126">
    <property type="protein sequence ID" value="MFC5007492.1"/>
    <property type="molecule type" value="Genomic_DNA"/>
</dbReference>
<name>A0ABV9WGT0_9ACTN</name>
<accession>A0ABV9WGT0</accession>
<keyword evidence="3" id="KW-1185">Reference proteome</keyword>
<dbReference type="RefSeq" id="WP_380128133.1">
    <property type="nucleotide sequence ID" value="NZ_JBHSIU010000126.1"/>
</dbReference>